<feature type="region of interest" description="Disordered" evidence="9">
    <location>
        <begin position="193"/>
        <end position="247"/>
    </location>
</feature>
<feature type="domain" description="Phospholipase C-beta C-terminal" evidence="10">
    <location>
        <begin position="250"/>
        <end position="508"/>
    </location>
</feature>
<evidence type="ECO:0000256" key="2">
    <source>
        <dbReference type="ARBA" id="ARBA00012368"/>
    </source>
</evidence>
<dbReference type="InterPro" id="IPR035892">
    <property type="entry name" value="C2_domain_sf"/>
</dbReference>
<keyword evidence="5" id="KW-0106">Calcium</keyword>
<reference evidence="11" key="1">
    <citation type="submission" date="2025-08" db="UniProtKB">
        <authorList>
            <consortium name="Ensembl"/>
        </authorList>
    </citation>
    <scope>IDENTIFICATION</scope>
</reference>
<dbReference type="InterPro" id="IPR014815">
    <property type="entry name" value="PLC-beta_C"/>
</dbReference>
<feature type="compositionally biased region" description="Polar residues" evidence="9">
    <location>
        <begin position="218"/>
        <end position="240"/>
    </location>
</feature>
<reference evidence="11" key="2">
    <citation type="submission" date="2025-09" db="UniProtKB">
        <authorList>
            <consortium name="Ensembl"/>
        </authorList>
    </citation>
    <scope>IDENTIFICATION</scope>
</reference>
<sequence length="510" mass="58614">DLLKSLRIYFYHIEKKNFLLNKLEYLLKPDFMRRSDRTFDPFSETPVDGVIAATCSVQVFSGQFLSDKKIGTYVEVDMYGLPTDTIRKEFRTRMVILPDLAVLRIAVYDDNNKLIGQRILPLDGLQAGYRHISLRNEGNKPLSLPTIFCQIILKTYVPDGFGEIVDALSDPKKFLTIAEKRADQMKALGIDTNDIADVPSGSSKNDKKGKGKGDTVKASVTPQASSDMGQTSNSAQNNNAETKKDSGLVPHVSIDDLKQMKSYLKLLKKQQKELSALKKKHLKDQNTMQKAHCTQADKMVSLHDKEKITLEKLLEKAIKKRGENNCQDLKKETEDKIQTLATEHKAKVKDITAQHTKEWSELISSHSSEEQEMKDNHVTQQCDHLKKLLTSVQEQQTLQLKLIHERQSKEMRANQAKMSMENSKAISQDKTIKNKAERERRVRELNSSNTKKFLDERKRLAMKHQKEMEQLEKNQREQLDKLEKFNEQARDMQQMVKLEEEMERRPATVV</sequence>
<proteinExistence type="predicted"/>
<dbReference type="GO" id="GO:0046488">
    <property type="term" value="P:phosphatidylinositol metabolic process"/>
    <property type="evidence" value="ECO:0007669"/>
    <property type="project" value="TreeGrafter"/>
</dbReference>
<evidence type="ECO:0000256" key="6">
    <source>
        <dbReference type="ARBA" id="ARBA00022963"/>
    </source>
</evidence>
<dbReference type="GO" id="GO:0051209">
    <property type="term" value="P:release of sequestered calcium ion into cytosol"/>
    <property type="evidence" value="ECO:0007669"/>
    <property type="project" value="TreeGrafter"/>
</dbReference>
<evidence type="ECO:0000313" key="12">
    <source>
        <dbReference type="Proteomes" id="UP000261520"/>
    </source>
</evidence>
<dbReference type="FunFam" id="1.20.1230.10:FF:000002">
    <property type="entry name" value="1-phosphatidylinositol 4,5-bisphosphate phosphodiesterase"/>
    <property type="match status" value="1"/>
</dbReference>
<keyword evidence="6" id="KW-0442">Lipid degradation</keyword>
<feature type="compositionally biased region" description="Basic and acidic residues" evidence="9">
    <location>
        <begin position="204"/>
        <end position="215"/>
    </location>
</feature>
<evidence type="ECO:0000256" key="5">
    <source>
        <dbReference type="ARBA" id="ARBA00022837"/>
    </source>
</evidence>
<dbReference type="Proteomes" id="UP000261520">
    <property type="component" value="Unplaced"/>
</dbReference>
<dbReference type="AlphaFoldDB" id="A0A3B4AKK0"/>
<evidence type="ECO:0000256" key="9">
    <source>
        <dbReference type="SAM" id="MobiDB-lite"/>
    </source>
</evidence>
<evidence type="ECO:0000256" key="7">
    <source>
        <dbReference type="ARBA" id="ARBA00023098"/>
    </source>
</evidence>
<dbReference type="PANTHER" id="PTHR10336">
    <property type="entry name" value="PHOSPHOINOSITIDE-SPECIFIC PHOSPHOLIPASE C FAMILY PROTEIN"/>
    <property type="match status" value="1"/>
</dbReference>
<evidence type="ECO:0000256" key="1">
    <source>
        <dbReference type="ARBA" id="ARBA00001913"/>
    </source>
</evidence>
<dbReference type="Gene3D" id="2.60.40.150">
    <property type="entry name" value="C2 domain"/>
    <property type="match status" value="1"/>
</dbReference>
<keyword evidence="4" id="KW-0378">Hydrolase</keyword>
<dbReference type="EC" id="3.1.4.11" evidence="2"/>
<organism evidence="11 12">
    <name type="scientific">Periophthalmus magnuspinnatus</name>
    <dbReference type="NCBI Taxonomy" id="409849"/>
    <lineage>
        <taxon>Eukaryota</taxon>
        <taxon>Metazoa</taxon>
        <taxon>Chordata</taxon>
        <taxon>Craniata</taxon>
        <taxon>Vertebrata</taxon>
        <taxon>Euteleostomi</taxon>
        <taxon>Actinopterygii</taxon>
        <taxon>Neopterygii</taxon>
        <taxon>Teleostei</taxon>
        <taxon>Neoteleostei</taxon>
        <taxon>Acanthomorphata</taxon>
        <taxon>Gobiaria</taxon>
        <taxon>Gobiiformes</taxon>
        <taxon>Gobioidei</taxon>
        <taxon>Gobiidae</taxon>
        <taxon>Oxudercinae</taxon>
        <taxon>Periophthalmus</taxon>
    </lineage>
</organism>
<feature type="coiled-coil region" evidence="8">
    <location>
        <begin position="454"/>
        <end position="502"/>
    </location>
</feature>
<dbReference type="Ensembl" id="ENSPMGT00000018840.1">
    <property type="protein sequence ID" value="ENSPMGP00000017657.1"/>
    <property type="gene ID" value="ENSPMGG00000014439.1"/>
</dbReference>
<dbReference type="GO" id="GO:0004435">
    <property type="term" value="F:phosphatidylinositol-4,5-bisphosphate phospholipase C activity"/>
    <property type="evidence" value="ECO:0007669"/>
    <property type="project" value="UniProtKB-EC"/>
</dbReference>
<dbReference type="GO" id="GO:0048015">
    <property type="term" value="P:phosphatidylinositol-mediated signaling"/>
    <property type="evidence" value="ECO:0007669"/>
    <property type="project" value="TreeGrafter"/>
</dbReference>
<dbReference type="SUPFAM" id="SSF49562">
    <property type="entry name" value="C2 domain (Calcium/lipid-binding domain, CaLB)"/>
    <property type="match status" value="1"/>
</dbReference>
<dbReference type="CDD" id="cd00275">
    <property type="entry name" value="C2_PLC_like"/>
    <property type="match status" value="1"/>
</dbReference>
<keyword evidence="7" id="KW-0443">Lipid metabolism</keyword>
<name>A0A3B4AKK0_9GOBI</name>
<keyword evidence="8" id="KW-0175">Coiled coil</keyword>
<accession>A0A3B4AKK0</accession>
<dbReference type="PANTHER" id="PTHR10336:SF36">
    <property type="entry name" value="1-PHOSPHATIDYLINOSITOL 4,5-BISPHOSPHATE PHOSPHODIESTERASE BETA-4"/>
    <property type="match status" value="1"/>
</dbReference>
<dbReference type="Pfam" id="PF08703">
    <property type="entry name" value="PLC-beta_C"/>
    <property type="match status" value="1"/>
</dbReference>
<evidence type="ECO:0000256" key="8">
    <source>
        <dbReference type="SAM" id="Coils"/>
    </source>
</evidence>
<evidence type="ECO:0000259" key="10">
    <source>
        <dbReference type="Pfam" id="PF08703"/>
    </source>
</evidence>
<evidence type="ECO:0000256" key="4">
    <source>
        <dbReference type="ARBA" id="ARBA00022801"/>
    </source>
</evidence>
<protein>
    <recommendedName>
        <fullName evidence="2">phosphoinositide phospholipase C</fullName>
        <ecNumber evidence="2">3.1.4.11</ecNumber>
    </recommendedName>
</protein>
<dbReference type="SUPFAM" id="SSF69989">
    <property type="entry name" value="C-terminal domain of PLC-beta"/>
    <property type="match status" value="1"/>
</dbReference>
<evidence type="ECO:0000256" key="3">
    <source>
        <dbReference type="ARBA" id="ARBA00022553"/>
    </source>
</evidence>
<dbReference type="Gene3D" id="1.20.1230.10">
    <property type="entry name" value="Phospholipase C beta, distal C-terminal domain"/>
    <property type="match status" value="1"/>
</dbReference>
<dbReference type="STRING" id="409849.ENSPMGP00000017657"/>
<keyword evidence="3" id="KW-0597">Phosphoprotein</keyword>
<dbReference type="InterPro" id="IPR042531">
    <property type="entry name" value="PLC-beta_C_sf"/>
</dbReference>
<keyword evidence="12" id="KW-1185">Reference proteome</keyword>
<evidence type="ECO:0000313" key="11">
    <source>
        <dbReference type="Ensembl" id="ENSPMGP00000017657.1"/>
    </source>
</evidence>
<feature type="coiled-coil region" evidence="8">
    <location>
        <begin position="260"/>
        <end position="287"/>
    </location>
</feature>
<dbReference type="GO" id="GO:0016042">
    <property type="term" value="P:lipid catabolic process"/>
    <property type="evidence" value="ECO:0007669"/>
    <property type="project" value="UniProtKB-KW"/>
</dbReference>
<comment type="cofactor">
    <cofactor evidence="1">
        <name>Ca(2+)</name>
        <dbReference type="ChEBI" id="CHEBI:29108"/>
    </cofactor>
</comment>
<dbReference type="InterPro" id="IPR001192">
    <property type="entry name" value="PI-PLC_fam"/>
</dbReference>
<dbReference type="GO" id="GO:0005509">
    <property type="term" value="F:calcium ion binding"/>
    <property type="evidence" value="ECO:0007669"/>
    <property type="project" value="InterPro"/>
</dbReference>